<evidence type="ECO:0000313" key="3">
    <source>
        <dbReference type="Proteomes" id="UP000318199"/>
    </source>
</evidence>
<comment type="caution">
    <text evidence="2">The sequence shown here is derived from an EMBL/GenBank/DDBJ whole genome shotgun (WGS) entry which is preliminary data.</text>
</comment>
<evidence type="ECO:0000313" key="2">
    <source>
        <dbReference type="EMBL" id="TWO64895.1"/>
    </source>
</evidence>
<dbReference type="Proteomes" id="UP000318199">
    <property type="component" value="Unassembled WGS sequence"/>
</dbReference>
<evidence type="ECO:0000256" key="1">
    <source>
        <dbReference type="SAM" id="SignalP"/>
    </source>
</evidence>
<name>A0A562ZDV7_9BURK</name>
<organism evidence="2 3">
    <name type="scientific">Caenimonas sedimenti</name>
    <dbReference type="NCBI Taxonomy" id="2596921"/>
    <lineage>
        <taxon>Bacteria</taxon>
        <taxon>Pseudomonadati</taxon>
        <taxon>Pseudomonadota</taxon>
        <taxon>Betaproteobacteria</taxon>
        <taxon>Burkholderiales</taxon>
        <taxon>Comamonadaceae</taxon>
        <taxon>Caenimonas</taxon>
    </lineage>
</organism>
<feature type="signal peptide" evidence="1">
    <location>
        <begin position="1"/>
        <end position="17"/>
    </location>
</feature>
<dbReference type="RefSeq" id="WP_145897157.1">
    <property type="nucleotide sequence ID" value="NZ_VOBQ01000030.1"/>
</dbReference>
<accession>A0A562ZDV7</accession>
<reference evidence="2 3" key="1">
    <citation type="submission" date="2019-07" db="EMBL/GenBank/DDBJ databases">
        <title>Caenimonas sedimenti sp. nov., isolated from activated sludge.</title>
        <authorList>
            <person name="Xu J."/>
        </authorList>
    </citation>
    <scope>NUCLEOTIDE SEQUENCE [LARGE SCALE GENOMIC DNA]</scope>
    <source>
        <strain evidence="2 3">HX-9-20</strain>
    </source>
</reference>
<keyword evidence="1" id="KW-0732">Signal</keyword>
<keyword evidence="3" id="KW-1185">Reference proteome</keyword>
<protein>
    <submittedName>
        <fullName evidence="2">Uncharacterized protein</fullName>
    </submittedName>
</protein>
<feature type="chain" id="PRO_5021866273" evidence="1">
    <location>
        <begin position="18"/>
        <end position="156"/>
    </location>
</feature>
<dbReference type="EMBL" id="VOBQ01000030">
    <property type="protein sequence ID" value="TWO64895.1"/>
    <property type="molecule type" value="Genomic_DNA"/>
</dbReference>
<dbReference type="AlphaFoldDB" id="A0A562ZDV7"/>
<proteinExistence type="predicted"/>
<dbReference type="OrthoDB" id="8909291at2"/>
<gene>
    <name evidence="2" type="ORF">FN976_27725</name>
</gene>
<sequence length="156" mass="17364">MRLVPQVYWGFAALAVAALLAFNDQVAPRAAGPSNTLGQDEVAQLLPGTWLREYGADAVQARRVLQLAADGGFRETVRATGASGETIEHVHEGTWLYDGTNLKRKYTLMNGRPPSRLNLPFATFQIAFETRNEFVGTDHIHRNRIRYRRVADGTQP</sequence>